<protein>
    <submittedName>
        <fullName evidence="1">Uncharacterized protein</fullName>
    </submittedName>
</protein>
<evidence type="ECO:0000313" key="2">
    <source>
        <dbReference type="Proteomes" id="UP001157502"/>
    </source>
</evidence>
<dbReference type="Proteomes" id="UP001157502">
    <property type="component" value="Chromosome 22"/>
</dbReference>
<organism evidence="1 2">
    <name type="scientific">Dallia pectoralis</name>
    <name type="common">Alaska blackfish</name>
    <dbReference type="NCBI Taxonomy" id="75939"/>
    <lineage>
        <taxon>Eukaryota</taxon>
        <taxon>Metazoa</taxon>
        <taxon>Chordata</taxon>
        <taxon>Craniata</taxon>
        <taxon>Vertebrata</taxon>
        <taxon>Euteleostomi</taxon>
        <taxon>Actinopterygii</taxon>
        <taxon>Neopterygii</taxon>
        <taxon>Teleostei</taxon>
        <taxon>Protacanthopterygii</taxon>
        <taxon>Esociformes</taxon>
        <taxon>Umbridae</taxon>
        <taxon>Dallia</taxon>
    </lineage>
</organism>
<evidence type="ECO:0000313" key="1">
    <source>
        <dbReference type="EMBL" id="KAJ7994759.1"/>
    </source>
</evidence>
<sequence length="149" mass="16812">MSRCTHKVQQPPQSILTEILEGVEKRRGEIWRAVPLLRDSRGSPLLPQRCSVGLSGLLGHSFVIMTFNPGRPVCREECLRCLPWLRLMVSRHIISAPRLRDSPLANGIAGRTLPPTMHFTHSGAIYHFLWTRAMVSLLLTQLFSCPGNY</sequence>
<dbReference type="EMBL" id="CM055749">
    <property type="protein sequence ID" value="KAJ7994759.1"/>
    <property type="molecule type" value="Genomic_DNA"/>
</dbReference>
<keyword evidence="2" id="KW-1185">Reference proteome</keyword>
<comment type="caution">
    <text evidence="1">The sequence shown here is derived from an EMBL/GenBank/DDBJ whole genome shotgun (WGS) entry which is preliminary data.</text>
</comment>
<accession>A0ACC2FTM8</accession>
<proteinExistence type="predicted"/>
<reference evidence="1" key="1">
    <citation type="submission" date="2021-05" db="EMBL/GenBank/DDBJ databases">
        <authorList>
            <person name="Pan Q."/>
            <person name="Jouanno E."/>
            <person name="Zahm M."/>
            <person name="Klopp C."/>
            <person name="Cabau C."/>
            <person name="Louis A."/>
            <person name="Berthelot C."/>
            <person name="Parey E."/>
            <person name="Roest Crollius H."/>
            <person name="Montfort J."/>
            <person name="Robinson-Rechavi M."/>
            <person name="Bouchez O."/>
            <person name="Lampietro C."/>
            <person name="Lopez Roques C."/>
            <person name="Donnadieu C."/>
            <person name="Postlethwait J."/>
            <person name="Bobe J."/>
            <person name="Dillon D."/>
            <person name="Chandos A."/>
            <person name="von Hippel F."/>
            <person name="Guiguen Y."/>
        </authorList>
    </citation>
    <scope>NUCLEOTIDE SEQUENCE</scope>
    <source>
        <strain evidence="1">YG-Jan2019</strain>
    </source>
</reference>
<name>A0ACC2FTM8_DALPE</name>
<gene>
    <name evidence="1" type="ORF">DPEC_G00252810</name>
</gene>